<evidence type="ECO:0000256" key="4">
    <source>
        <dbReference type="PROSITE-ProRule" id="PRU00433"/>
    </source>
</evidence>
<dbReference type="PROSITE" id="PS51007">
    <property type="entry name" value="CYTC"/>
    <property type="match status" value="1"/>
</dbReference>
<evidence type="ECO:0000256" key="3">
    <source>
        <dbReference type="ARBA" id="ARBA00023004"/>
    </source>
</evidence>
<dbReference type="SUPFAM" id="SSF46626">
    <property type="entry name" value="Cytochrome c"/>
    <property type="match status" value="1"/>
</dbReference>
<keyword evidence="1 4" id="KW-0349">Heme</keyword>
<dbReference type="EMBL" id="ASRX01000013">
    <property type="protein sequence ID" value="EYF06916.1"/>
    <property type="molecule type" value="Genomic_DNA"/>
</dbReference>
<dbReference type="Proteomes" id="UP000019678">
    <property type="component" value="Unassembled WGS sequence"/>
</dbReference>
<dbReference type="RefSeq" id="WP_052374575.1">
    <property type="nucleotide sequence ID" value="NZ_ASRX01000013.1"/>
</dbReference>
<feature type="signal peptide" evidence="5">
    <location>
        <begin position="1"/>
        <end position="24"/>
    </location>
</feature>
<dbReference type="eggNOG" id="COG2010">
    <property type="taxonomic scope" value="Bacteria"/>
</dbReference>
<dbReference type="GO" id="GO:0009055">
    <property type="term" value="F:electron transfer activity"/>
    <property type="evidence" value="ECO:0007669"/>
    <property type="project" value="InterPro"/>
</dbReference>
<reference evidence="7 8" key="1">
    <citation type="submission" date="2013-05" db="EMBL/GenBank/DDBJ databases">
        <title>Genome assembly of Chondromyces apiculatus DSM 436.</title>
        <authorList>
            <person name="Sharma G."/>
            <person name="Khatri I."/>
            <person name="Kaur C."/>
            <person name="Mayilraj S."/>
            <person name="Subramanian S."/>
        </authorList>
    </citation>
    <scope>NUCLEOTIDE SEQUENCE [LARGE SCALE GENOMIC DNA]</scope>
    <source>
        <strain evidence="7 8">DSM 436</strain>
    </source>
</reference>
<accession>A0A017TE71</accession>
<proteinExistence type="predicted"/>
<dbReference type="PROSITE" id="PS51257">
    <property type="entry name" value="PROKAR_LIPOPROTEIN"/>
    <property type="match status" value="1"/>
</dbReference>
<comment type="caution">
    <text evidence="7">The sequence shown here is derived from an EMBL/GenBank/DDBJ whole genome shotgun (WGS) entry which is preliminary data.</text>
</comment>
<sequence length="227" mass="24655">MRRGGVWAVVWARRGLLLGAVALAGGVAGCALQDDPALEGEGDERGAARLEIDLERMIYQPRYDAWEPAAVFPDGKVMRHPPEGTVPRDRVTESALLSEGLTEEGGHAARVPITLSREVLRRGQQRYDIFCALCHGVAGDGVSEVARVMTQRPPPSLVEAPIAGYAPGRVYQVIDQGYGLMRSYAADLSITDRWAVVAYVQALQRARSVSLDALPAPVRERALSELR</sequence>
<evidence type="ECO:0000313" key="7">
    <source>
        <dbReference type="EMBL" id="EYF06916.1"/>
    </source>
</evidence>
<organism evidence="7 8">
    <name type="scientific">Chondromyces apiculatus DSM 436</name>
    <dbReference type="NCBI Taxonomy" id="1192034"/>
    <lineage>
        <taxon>Bacteria</taxon>
        <taxon>Pseudomonadati</taxon>
        <taxon>Myxococcota</taxon>
        <taxon>Polyangia</taxon>
        <taxon>Polyangiales</taxon>
        <taxon>Polyangiaceae</taxon>
        <taxon>Chondromyces</taxon>
    </lineage>
</organism>
<feature type="domain" description="Cytochrome c" evidence="6">
    <location>
        <begin position="118"/>
        <end position="204"/>
    </location>
</feature>
<dbReference type="AlphaFoldDB" id="A0A017TE71"/>
<evidence type="ECO:0000313" key="8">
    <source>
        <dbReference type="Proteomes" id="UP000019678"/>
    </source>
</evidence>
<evidence type="ECO:0000259" key="6">
    <source>
        <dbReference type="PROSITE" id="PS51007"/>
    </source>
</evidence>
<name>A0A017TE71_9BACT</name>
<evidence type="ECO:0000256" key="2">
    <source>
        <dbReference type="ARBA" id="ARBA00022723"/>
    </source>
</evidence>
<keyword evidence="3 4" id="KW-0408">Iron</keyword>
<dbReference type="STRING" id="1192034.CAP_1174"/>
<dbReference type="Pfam" id="PF13442">
    <property type="entry name" value="Cytochrome_CBB3"/>
    <property type="match status" value="1"/>
</dbReference>
<dbReference type="Gene3D" id="1.10.760.10">
    <property type="entry name" value="Cytochrome c-like domain"/>
    <property type="match status" value="1"/>
</dbReference>
<evidence type="ECO:0000256" key="5">
    <source>
        <dbReference type="SAM" id="SignalP"/>
    </source>
</evidence>
<keyword evidence="5" id="KW-0732">Signal</keyword>
<dbReference type="GO" id="GO:0046872">
    <property type="term" value="F:metal ion binding"/>
    <property type="evidence" value="ECO:0007669"/>
    <property type="project" value="UniProtKB-KW"/>
</dbReference>
<dbReference type="InterPro" id="IPR009056">
    <property type="entry name" value="Cyt_c-like_dom"/>
</dbReference>
<dbReference type="PANTHER" id="PTHR40394">
    <property type="entry name" value="LIPOPROTEIN-RELATED"/>
    <property type="match status" value="1"/>
</dbReference>
<feature type="chain" id="PRO_5001497196" description="Cytochrome c domain-containing protein" evidence="5">
    <location>
        <begin position="25"/>
        <end position="227"/>
    </location>
</feature>
<dbReference type="InterPro" id="IPR036909">
    <property type="entry name" value="Cyt_c-like_dom_sf"/>
</dbReference>
<gene>
    <name evidence="7" type="ORF">CAP_1174</name>
</gene>
<evidence type="ECO:0000256" key="1">
    <source>
        <dbReference type="ARBA" id="ARBA00022617"/>
    </source>
</evidence>
<dbReference type="GO" id="GO:0020037">
    <property type="term" value="F:heme binding"/>
    <property type="evidence" value="ECO:0007669"/>
    <property type="project" value="InterPro"/>
</dbReference>
<protein>
    <recommendedName>
        <fullName evidence="6">Cytochrome c domain-containing protein</fullName>
    </recommendedName>
</protein>
<keyword evidence="2 4" id="KW-0479">Metal-binding</keyword>
<keyword evidence="8" id="KW-1185">Reference proteome</keyword>
<dbReference type="PANTHER" id="PTHR40394:SF2">
    <property type="entry name" value="QUINOL:CYTOCHROME C OXIDOREDUCTASE MEMBRANE PROTEIN"/>
    <property type="match status" value="1"/>
</dbReference>
<dbReference type="OrthoDB" id="9773456at2"/>